<gene>
    <name evidence="1" type="ORF">LOX96_13610</name>
</gene>
<reference evidence="1" key="1">
    <citation type="submission" date="2021-11" db="EMBL/GenBank/DDBJ databases">
        <title>Legionella maioricencis sp. nov., a new species isolated from hot water samples in Mallorca.</title>
        <authorList>
            <person name="Crespi S."/>
            <person name="Drasar V."/>
            <person name="Salva-Serra F."/>
            <person name="Jaen-Luchoro D."/>
            <person name="Pineiro-Iglesias B."/>
            <person name="Aliaga F."/>
            <person name="Fernandez-Juarez V."/>
            <person name="Coll G."/>
            <person name="Moore E.R.B."/>
            <person name="Bennasar-Figueras A."/>
        </authorList>
    </citation>
    <scope>NUCLEOTIDE SEQUENCE</scope>
    <source>
        <strain evidence="1">HCPI-6</strain>
    </source>
</reference>
<name>A0A9X2D2A3_9GAMM</name>
<organism evidence="1 2">
    <name type="scientific">Legionella maioricensis</name>
    <dbReference type="NCBI Taxonomy" id="2896528"/>
    <lineage>
        <taxon>Bacteria</taxon>
        <taxon>Pseudomonadati</taxon>
        <taxon>Pseudomonadota</taxon>
        <taxon>Gammaproteobacteria</taxon>
        <taxon>Legionellales</taxon>
        <taxon>Legionellaceae</taxon>
        <taxon>Legionella</taxon>
    </lineage>
</organism>
<sequence>MTPAYEIVCIKRPTGLLQDIHHEITEIGYKDPRAGLKTISIHTVIAMIENEKCSFYVTNNGSRINVQVINKKGLLGIEPYLCTMENGVETDNLENLPSCY</sequence>
<proteinExistence type="predicted"/>
<dbReference type="RefSeq" id="WP_250422962.1">
    <property type="nucleotide sequence ID" value="NZ_JAJKBJ010000019.1"/>
</dbReference>
<protein>
    <submittedName>
        <fullName evidence="1">DUF3892 domain-containing protein</fullName>
    </submittedName>
</protein>
<accession>A0A9X2D2A3</accession>
<dbReference type="EMBL" id="JAJKBJ010000019">
    <property type="protein sequence ID" value="MCL9685138.1"/>
    <property type="molecule type" value="Genomic_DNA"/>
</dbReference>
<evidence type="ECO:0000313" key="2">
    <source>
        <dbReference type="Proteomes" id="UP001139721"/>
    </source>
</evidence>
<dbReference type="AlphaFoldDB" id="A0A9X2D2A3"/>
<comment type="caution">
    <text evidence="1">The sequence shown here is derived from an EMBL/GenBank/DDBJ whole genome shotgun (WGS) entry which is preliminary data.</text>
</comment>
<evidence type="ECO:0000313" key="1">
    <source>
        <dbReference type="EMBL" id="MCL9685138.1"/>
    </source>
</evidence>
<dbReference type="InterPro" id="IPR024997">
    <property type="entry name" value="DUF3892"/>
</dbReference>
<keyword evidence="2" id="KW-1185">Reference proteome</keyword>
<dbReference type="Proteomes" id="UP001139721">
    <property type="component" value="Unassembled WGS sequence"/>
</dbReference>
<dbReference type="Pfam" id="PF13031">
    <property type="entry name" value="DUF3892"/>
    <property type="match status" value="1"/>
</dbReference>